<comment type="caution">
    <text evidence="2">The sequence shown here is derived from an EMBL/GenBank/DDBJ whole genome shotgun (WGS) entry which is preliminary data.</text>
</comment>
<keyword evidence="1" id="KW-1133">Transmembrane helix</keyword>
<keyword evidence="1" id="KW-0472">Membrane</keyword>
<keyword evidence="3" id="KW-1185">Reference proteome</keyword>
<evidence type="ECO:0000313" key="2">
    <source>
        <dbReference type="EMBL" id="KAF7369810.1"/>
    </source>
</evidence>
<organism evidence="2 3">
    <name type="scientific">Mycena venus</name>
    <dbReference type="NCBI Taxonomy" id="2733690"/>
    <lineage>
        <taxon>Eukaryota</taxon>
        <taxon>Fungi</taxon>
        <taxon>Dikarya</taxon>
        <taxon>Basidiomycota</taxon>
        <taxon>Agaricomycotina</taxon>
        <taxon>Agaricomycetes</taxon>
        <taxon>Agaricomycetidae</taxon>
        <taxon>Agaricales</taxon>
        <taxon>Marasmiineae</taxon>
        <taxon>Mycenaceae</taxon>
        <taxon>Mycena</taxon>
    </lineage>
</organism>
<gene>
    <name evidence="2" type="ORF">MVEN_00313700</name>
</gene>
<dbReference type="Proteomes" id="UP000620124">
    <property type="component" value="Unassembled WGS sequence"/>
</dbReference>
<protein>
    <submittedName>
        <fullName evidence="2">Uncharacterized protein</fullName>
    </submittedName>
</protein>
<evidence type="ECO:0000256" key="1">
    <source>
        <dbReference type="SAM" id="Phobius"/>
    </source>
</evidence>
<dbReference type="EMBL" id="JACAZI010000002">
    <property type="protein sequence ID" value="KAF7369810.1"/>
    <property type="molecule type" value="Genomic_DNA"/>
</dbReference>
<proteinExistence type="predicted"/>
<reference evidence="2" key="1">
    <citation type="submission" date="2020-05" db="EMBL/GenBank/DDBJ databases">
        <title>Mycena genomes resolve the evolution of fungal bioluminescence.</title>
        <authorList>
            <person name="Tsai I.J."/>
        </authorList>
    </citation>
    <scope>NUCLEOTIDE SEQUENCE</scope>
    <source>
        <strain evidence="2">CCC161011</strain>
    </source>
</reference>
<feature type="transmembrane region" description="Helical" evidence="1">
    <location>
        <begin position="6"/>
        <end position="23"/>
    </location>
</feature>
<keyword evidence="1" id="KW-0812">Transmembrane</keyword>
<dbReference type="AlphaFoldDB" id="A0A8H6YZB1"/>
<accession>A0A8H6YZB1</accession>
<sequence>MHDNNIHYFVLLYVLPLNTFLIDDTPTPKGRKKELEGAWGA</sequence>
<evidence type="ECO:0000313" key="3">
    <source>
        <dbReference type="Proteomes" id="UP000620124"/>
    </source>
</evidence>
<name>A0A8H6YZB1_9AGAR</name>